<dbReference type="Gene3D" id="2.60.450.10">
    <property type="entry name" value="Lipopolysaccharide (LPS) transport protein A like domain"/>
    <property type="match status" value="1"/>
</dbReference>
<dbReference type="InterPro" id="IPR050218">
    <property type="entry name" value="LptD"/>
</dbReference>
<comment type="function">
    <text evidence="4">Together with LptE, is involved in the assembly of lipopolysaccharide (LPS) at the surface of the outer membrane.</text>
</comment>
<comment type="similarity">
    <text evidence="4">Belongs to the LptD family.</text>
</comment>
<dbReference type="EMBL" id="LT906482">
    <property type="protein sequence ID" value="SNW09857.1"/>
    <property type="molecule type" value="Genomic_DNA"/>
</dbReference>
<feature type="domain" description="Organic solvent tolerance-like N-terminal" evidence="5">
    <location>
        <begin position="89"/>
        <end position="214"/>
    </location>
</feature>
<evidence type="ECO:0000256" key="2">
    <source>
        <dbReference type="ARBA" id="ARBA00023136"/>
    </source>
</evidence>
<evidence type="ECO:0000256" key="3">
    <source>
        <dbReference type="ARBA" id="ARBA00023237"/>
    </source>
</evidence>
<dbReference type="AlphaFoldDB" id="A0A8B4GGC5"/>
<dbReference type="InterPro" id="IPR007543">
    <property type="entry name" value="LptD_C"/>
</dbReference>
<reference evidence="7 8" key="1">
    <citation type="submission" date="2017-06" db="EMBL/GenBank/DDBJ databases">
        <authorList>
            <consortium name="Pathogen Informatics"/>
        </authorList>
    </citation>
    <scope>NUCLEOTIDE SEQUENCE [LARGE SCALE GENOMIC DNA]</scope>
    <source>
        <strain evidence="7 8">NCTC10596</strain>
    </source>
</reference>
<evidence type="ECO:0000256" key="1">
    <source>
        <dbReference type="ARBA" id="ARBA00022729"/>
    </source>
</evidence>
<gene>
    <name evidence="4 7" type="primary">lptD</name>
    <name evidence="7" type="ORF">SAMEA4412678_01667</name>
</gene>
<evidence type="ECO:0000313" key="7">
    <source>
        <dbReference type="EMBL" id="SNW09857.1"/>
    </source>
</evidence>
<dbReference type="HAMAP" id="MF_01411">
    <property type="entry name" value="LPS_assembly_LptD"/>
    <property type="match status" value="1"/>
</dbReference>
<dbReference type="GO" id="GO:0009279">
    <property type="term" value="C:cell outer membrane"/>
    <property type="evidence" value="ECO:0007669"/>
    <property type="project" value="UniProtKB-SubCell"/>
</dbReference>
<dbReference type="GO" id="GO:1990351">
    <property type="term" value="C:transporter complex"/>
    <property type="evidence" value="ECO:0007669"/>
    <property type="project" value="TreeGrafter"/>
</dbReference>
<comment type="subcellular location">
    <subcellularLocation>
        <location evidence="4">Cell outer membrane</location>
    </subcellularLocation>
</comment>
<dbReference type="PANTHER" id="PTHR30189">
    <property type="entry name" value="LPS-ASSEMBLY PROTEIN"/>
    <property type="match status" value="1"/>
</dbReference>
<keyword evidence="3 4" id="KW-0998">Cell outer membrane</keyword>
<dbReference type="RefSeq" id="WP_223417307.1">
    <property type="nucleotide sequence ID" value="NZ_CP082861.1"/>
</dbReference>
<protein>
    <recommendedName>
        <fullName evidence="4">LPS-assembly protein LptD</fullName>
    </recommendedName>
</protein>
<dbReference type="GO" id="GO:0043165">
    <property type="term" value="P:Gram-negative-bacterium-type cell outer membrane assembly"/>
    <property type="evidence" value="ECO:0007669"/>
    <property type="project" value="UniProtKB-UniRule"/>
</dbReference>
<feature type="domain" description="LptD C-terminal" evidence="6">
    <location>
        <begin position="321"/>
        <end position="695"/>
    </location>
</feature>
<comment type="subunit">
    <text evidence="4">Component of the lipopolysaccharide transport and assembly complex. Interacts with LptE and LptA.</text>
</comment>
<accession>A0A8B4GGC5</accession>
<proteinExistence type="inferred from homology"/>
<dbReference type="KEGG" id="ecor:SAMEA4412678_1667"/>
<dbReference type="InterPro" id="IPR020889">
    <property type="entry name" value="LipoPS_assembly_LptD"/>
</dbReference>
<keyword evidence="1 4" id="KW-0732">Signal</keyword>
<evidence type="ECO:0000313" key="8">
    <source>
        <dbReference type="Proteomes" id="UP000215465"/>
    </source>
</evidence>
<dbReference type="GO" id="GO:0015920">
    <property type="term" value="P:lipopolysaccharide transport"/>
    <property type="evidence" value="ECO:0007669"/>
    <property type="project" value="InterPro"/>
</dbReference>
<dbReference type="Pfam" id="PF04453">
    <property type="entry name" value="LptD"/>
    <property type="match status" value="1"/>
</dbReference>
<evidence type="ECO:0000256" key="4">
    <source>
        <dbReference type="HAMAP-Rule" id="MF_01411"/>
    </source>
</evidence>
<dbReference type="PANTHER" id="PTHR30189:SF1">
    <property type="entry name" value="LPS-ASSEMBLY PROTEIN LPTD"/>
    <property type="match status" value="1"/>
</dbReference>
<dbReference type="Proteomes" id="UP000215465">
    <property type="component" value="Chromosome 1"/>
</dbReference>
<sequence length="783" mass="89013">MRHFKPAVKNWGDSLSCFFRLSPMAAAVLAGLSLPALLQAEPLSLAAEGGAACHRPDAPKQMIAPVKTSGEGALAEGATRVNADRVIGQSDVRVRAEGDVVVERGNQVLNAQWIDYNQPQDTVQAGDRFTLEQSGGRVSGESLRYKMDTRQGEATNARFEAESSSGRRLQGTSQTLRMDGENRYRLENGRFNTCNPGDESWYIRAKSIEADYERNVGVARNASLVVGGVPLFYTPWIDFPLNGNRKSGFLVPTFKAGSDGVEITTPYYFNLAPSYDFTLTPKLYSRRGLQLAGQFRYLQPKYQGDISLAVLPADQLSQHDTRSKIDWDHQHQFSRTLSGGVDFHQVSDDDYYRDFYNRTDIAANVNLNRQLWLRHQTELWTGRFDSYATVQKYQTLANADGYKGDQPYSLLPRLSSQWQKRFGIVNFQMFGQYSNFRHDSKQEGSRLVLNPSVSAEFNRSWGYVRPKLGLHATYYNLDSHNGAQAHNFSRILPTFSVDSGMVFERPASWQGRDYVQTLEPRLFYTYIPTKQQNDIPLFDTAENSFNYSQLFRENRFSGHDRINAANFLTMAVQTRLYDARNGAERFSAGLGQRLYFTRDDVLLDGSRVQRRSGHSDLLAFADGRVNDNIWLNSEVHYDTSQNAAAKYHFGLRYSPEPGKTVGARYQYRRHGEIYDDMYGKVRRADVYFQWPVSRNLYLVGRHSYSFSEHKPVEHLLGMEYISGCGCWSLSAVGQHYVNGVNSSKNAFFLQLRLRDLSSLGNNPFEQIRQSIPGYTNIDEVMRK</sequence>
<comment type="caution">
    <text evidence="4">Lacks conserved residue(s) required for the propagation of feature annotation.</text>
</comment>
<organism evidence="7 8">
    <name type="scientific">Eikenella corrodens</name>
    <dbReference type="NCBI Taxonomy" id="539"/>
    <lineage>
        <taxon>Bacteria</taxon>
        <taxon>Pseudomonadati</taxon>
        <taxon>Pseudomonadota</taxon>
        <taxon>Betaproteobacteria</taxon>
        <taxon>Neisseriales</taxon>
        <taxon>Neisseriaceae</taxon>
        <taxon>Eikenella</taxon>
    </lineage>
</organism>
<keyword evidence="2 4" id="KW-0472">Membrane</keyword>
<evidence type="ECO:0000259" key="5">
    <source>
        <dbReference type="Pfam" id="PF03968"/>
    </source>
</evidence>
<evidence type="ECO:0000259" key="6">
    <source>
        <dbReference type="Pfam" id="PF04453"/>
    </source>
</evidence>
<dbReference type="GeneID" id="60770567"/>
<name>A0A8B4GGC5_EIKCO</name>
<dbReference type="InterPro" id="IPR005653">
    <property type="entry name" value="OstA-like_N"/>
</dbReference>
<dbReference type="Pfam" id="PF03968">
    <property type="entry name" value="LptD_N"/>
    <property type="match status" value="1"/>
</dbReference>